<dbReference type="EMBL" id="JBHTBE010000001">
    <property type="protein sequence ID" value="MFC7267339.1"/>
    <property type="molecule type" value="Genomic_DNA"/>
</dbReference>
<proteinExistence type="predicted"/>
<name>A0ABW2H937_9MICO</name>
<protein>
    <submittedName>
        <fullName evidence="1">Uncharacterized protein</fullName>
    </submittedName>
</protein>
<gene>
    <name evidence="1" type="ORF">ACFQRL_00050</name>
</gene>
<dbReference type="RefSeq" id="WP_262872294.1">
    <property type="nucleotide sequence ID" value="NZ_BAABKW010000008.1"/>
</dbReference>
<reference evidence="2" key="1">
    <citation type="journal article" date="2019" name="Int. J. Syst. Evol. Microbiol.">
        <title>The Global Catalogue of Microorganisms (GCM) 10K type strain sequencing project: providing services to taxonomists for standard genome sequencing and annotation.</title>
        <authorList>
            <consortium name="The Broad Institute Genomics Platform"/>
            <consortium name="The Broad Institute Genome Sequencing Center for Infectious Disease"/>
            <person name="Wu L."/>
            <person name="Ma J."/>
        </authorList>
    </citation>
    <scope>NUCLEOTIDE SEQUENCE [LARGE SCALE GENOMIC DNA]</scope>
    <source>
        <strain evidence="2">CGMCC 1.15772</strain>
    </source>
</reference>
<accession>A0ABW2H937</accession>
<keyword evidence="2" id="KW-1185">Reference proteome</keyword>
<evidence type="ECO:0000313" key="2">
    <source>
        <dbReference type="Proteomes" id="UP001596507"/>
    </source>
</evidence>
<comment type="caution">
    <text evidence="1">The sequence shown here is derived from an EMBL/GenBank/DDBJ whole genome shotgun (WGS) entry which is preliminary data.</text>
</comment>
<organism evidence="1 2">
    <name type="scientific">Microbacterium fluvii</name>
    <dbReference type="NCBI Taxonomy" id="415215"/>
    <lineage>
        <taxon>Bacteria</taxon>
        <taxon>Bacillati</taxon>
        <taxon>Actinomycetota</taxon>
        <taxon>Actinomycetes</taxon>
        <taxon>Micrococcales</taxon>
        <taxon>Microbacteriaceae</taxon>
        <taxon>Microbacterium</taxon>
    </lineage>
</organism>
<evidence type="ECO:0000313" key="1">
    <source>
        <dbReference type="EMBL" id="MFC7267339.1"/>
    </source>
</evidence>
<dbReference type="Proteomes" id="UP001596507">
    <property type="component" value="Unassembled WGS sequence"/>
</dbReference>
<sequence length="115" mass="13328">MNSDPLASLVTRYWEAESASRSPRRDERVRVMSWGGDLYRIDEEVEAVMRQPEWADQFLLAALNHPERPEDDWVVAWLGSTLEDAIRGGDTQLLERLVQQGMNVDLAERIRLFID</sequence>